<evidence type="ECO:0000256" key="3">
    <source>
        <dbReference type="SAM" id="Coils"/>
    </source>
</evidence>
<feature type="domain" description="Methyl-accepting transducer" evidence="5">
    <location>
        <begin position="210"/>
        <end position="467"/>
    </location>
</feature>
<keyword evidence="4" id="KW-0472">Membrane</keyword>
<feature type="transmembrane region" description="Helical" evidence="4">
    <location>
        <begin position="114"/>
        <end position="132"/>
    </location>
</feature>
<keyword evidence="3" id="KW-0175">Coiled coil</keyword>
<evidence type="ECO:0000256" key="1">
    <source>
        <dbReference type="ARBA" id="ARBA00023224"/>
    </source>
</evidence>
<organism evidence="6">
    <name type="scientific">Alkalihalophilus sp. As8PL</name>
    <dbReference type="NCBI Taxonomy" id="3237103"/>
    <lineage>
        <taxon>Bacteria</taxon>
        <taxon>Bacillati</taxon>
        <taxon>Bacillota</taxon>
        <taxon>Bacilli</taxon>
        <taxon>Bacillales</taxon>
        <taxon>Bacillaceae</taxon>
        <taxon>Alkalihalophilus</taxon>
    </lineage>
</organism>
<sequence length="492" mass="54318">MNTLQKMLLSDIKKKNTLMFVTFSLSILAAAAKTLLDEDFGQSIFYGAQMIGFALLYFLLQFSLNKPKLFPYISLGYIYLFSIGSIFIFDARATMIIILLFLLLISAIHFNEKIFTSGFVLGLIGILLVNFLEMNKTEQIASVYSATIIVYFLSGIVLGVLIYLNKKQFQQLQQFIVEAELETKTKEEQKHHLEVHVSGIIDDVQNANAKIQNNLHSQEEIRLAINEMASGSTVQSEQINDISSNALDSKDNMVQLHDVTTELKEQSDQSLHVANDGLTKATELNVDMKKLEEIVHALNETFAELTKTIEETNTFTGTIKQISGQTNLLALNASIEAARAGEAGRGFSVVAEEIRKLAELSKNTTDKINVNLSQLNTKNSEALNKMETSSTFISKGIASTEDVTSSFLSVKEMIDSLDGKVQLMTNLSENVKQQSSNVEASTSDLAAIIQQSSASLEEMTATIENLAVDNELVAKLMEETTNKAQAIMGDSK</sequence>
<accession>A0AB39BUX0</accession>
<dbReference type="Pfam" id="PF00015">
    <property type="entry name" value="MCPsignal"/>
    <property type="match status" value="1"/>
</dbReference>
<feature type="coiled-coil region" evidence="3">
    <location>
        <begin position="281"/>
        <end position="308"/>
    </location>
</feature>
<keyword evidence="4" id="KW-1133">Transmembrane helix</keyword>
<evidence type="ECO:0000256" key="2">
    <source>
        <dbReference type="PROSITE-ProRule" id="PRU00284"/>
    </source>
</evidence>
<dbReference type="PANTHER" id="PTHR32089">
    <property type="entry name" value="METHYL-ACCEPTING CHEMOTAXIS PROTEIN MCPB"/>
    <property type="match status" value="1"/>
</dbReference>
<dbReference type="GO" id="GO:0016020">
    <property type="term" value="C:membrane"/>
    <property type="evidence" value="ECO:0007669"/>
    <property type="project" value="InterPro"/>
</dbReference>
<dbReference type="InterPro" id="IPR004089">
    <property type="entry name" value="MCPsignal_dom"/>
</dbReference>
<gene>
    <name evidence="6" type="ORF">AB3N04_05780</name>
</gene>
<keyword evidence="4" id="KW-0812">Transmembrane</keyword>
<protein>
    <submittedName>
        <fullName evidence="6">Methyl-accepting chemotaxis protein</fullName>
    </submittedName>
</protein>
<dbReference type="SMART" id="SM00283">
    <property type="entry name" value="MA"/>
    <property type="match status" value="1"/>
</dbReference>
<dbReference type="AlphaFoldDB" id="A0AB39BUX0"/>
<feature type="transmembrane region" description="Helical" evidence="4">
    <location>
        <begin position="42"/>
        <end position="64"/>
    </location>
</feature>
<reference evidence="6" key="1">
    <citation type="submission" date="2024-07" db="EMBL/GenBank/DDBJ databases">
        <title>Identification and characteristics of an arsenic-resistant bacterial isolate, which belongs to a novel species.</title>
        <authorList>
            <person name="Juszczyk A."/>
            <person name="Kowalczyk A."/>
            <person name="Was K."/>
            <person name="Kosowicz W."/>
            <person name="Budzyn A."/>
            <person name="Latowski D."/>
        </authorList>
    </citation>
    <scope>NUCLEOTIDE SEQUENCE</scope>
    <source>
        <strain evidence="6">As8PL</strain>
    </source>
</reference>
<feature type="transmembrane region" description="Helical" evidence="4">
    <location>
        <begin position="76"/>
        <end position="108"/>
    </location>
</feature>
<feature type="transmembrane region" description="Helical" evidence="4">
    <location>
        <begin position="144"/>
        <end position="164"/>
    </location>
</feature>
<evidence type="ECO:0000313" key="6">
    <source>
        <dbReference type="EMBL" id="XDI37825.1"/>
    </source>
</evidence>
<dbReference type="EMBL" id="CP162551">
    <property type="protein sequence ID" value="XDI37825.1"/>
    <property type="molecule type" value="Genomic_DNA"/>
</dbReference>
<evidence type="ECO:0000259" key="5">
    <source>
        <dbReference type="PROSITE" id="PS50111"/>
    </source>
</evidence>
<dbReference type="RefSeq" id="WP_368505153.1">
    <property type="nucleotide sequence ID" value="NZ_CP162551.1"/>
</dbReference>
<dbReference type="SUPFAM" id="SSF58104">
    <property type="entry name" value="Methyl-accepting chemotaxis protein (MCP) signaling domain"/>
    <property type="match status" value="1"/>
</dbReference>
<evidence type="ECO:0000256" key="4">
    <source>
        <dbReference type="SAM" id="Phobius"/>
    </source>
</evidence>
<dbReference type="PROSITE" id="PS50111">
    <property type="entry name" value="CHEMOTAXIS_TRANSDUC_2"/>
    <property type="match status" value="1"/>
</dbReference>
<name>A0AB39BUX0_9BACI</name>
<dbReference type="PANTHER" id="PTHR32089:SF112">
    <property type="entry name" value="LYSOZYME-LIKE PROTEIN-RELATED"/>
    <property type="match status" value="1"/>
</dbReference>
<proteinExistence type="predicted"/>
<keyword evidence="1 2" id="KW-0807">Transducer</keyword>
<dbReference type="GO" id="GO:0007165">
    <property type="term" value="P:signal transduction"/>
    <property type="evidence" value="ECO:0007669"/>
    <property type="project" value="UniProtKB-KW"/>
</dbReference>
<dbReference type="Gene3D" id="1.10.287.950">
    <property type="entry name" value="Methyl-accepting chemotaxis protein"/>
    <property type="match status" value="1"/>
</dbReference>